<comment type="caution">
    <text evidence="1">The sequence shown here is derived from an EMBL/GenBank/DDBJ whole genome shotgun (WGS) entry which is preliminary data.</text>
</comment>
<dbReference type="SUPFAM" id="SSF46785">
    <property type="entry name" value="Winged helix' DNA-binding domain"/>
    <property type="match status" value="1"/>
</dbReference>
<dbReference type="Pfam" id="PF01037">
    <property type="entry name" value="AsnC_trans_reg"/>
    <property type="match status" value="1"/>
</dbReference>
<reference evidence="1 2" key="1">
    <citation type="journal article" date="2011" name="J. Bacteriol.">
        <title>Genome sequence of strain IMCC3088, a proteorhodopsin-containing marine bacterium belonging to the OM60/NOR5 clade.</title>
        <authorList>
            <person name="Jang Y."/>
            <person name="Oh H.M."/>
            <person name="Kang I."/>
            <person name="Lee K."/>
            <person name="Yang S.J."/>
            <person name="Cho J.C."/>
        </authorList>
    </citation>
    <scope>NUCLEOTIDE SEQUENCE [LARGE SCALE GENOMIC DNA]</scope>
    <source>
        <strain evidence="1 2">IMCC3088</strain>
    </source>
</reference>
<dbReference type="PANTHER" id="PTHR30154:SF17">
    <property type="entry name" value="DNA-BINDING TRANSCRIPTIONAL ACTIVATOR DECR"/>
    <property type="match status" value="1"/>
</dbReference>
<dbReference type="RefSeq" id="WP_009574593.1">
    <property type="nucleotide sequence ID" value="NZ_AEIG01000007.1"/>
</dbReference>
<gene>
    <name evidence="1" type="ORF">IMCC3088_2483</name>
</gene>
<organism evidence="1 2">
    <name type="scientific">Aequoribacter fuscus</name>
    <dbReference type="NCBI Taxonomy" id="2518989"/>
    <lineage>
        <taxon>Bacteria</taxon>
        <taxon>Pseudomonadati</taxon>
        <taxon>Pseudomonadota</taxon>
        <taxon>Gammaproteobacteria</taxon>
        <taxon>Cellvibrionales</taxon>
        <taxon>Halieaceae</taxon>
        <taxon>Aequoribacter</taxon>
    </lineage>
</organism>
<dbReference type="eggNOG" id="COG1522">
    <property type="taxonomic scope" value="Bacteria"/>
</dbReference>
<dbReference type="SUPFAM" id="SSF54909">
    <property type="entry name" value="Dimeric alpha+beta barrel"/>
    <property type="match status" value="1"/>
</dbReference>
<dbReference type="Gene3D" id="1.10.10.10">
    <property type="entry name" value="Winged helix-like DNA-binding domain superfamily/Winged helix DNA-binding domain"/>
    <property type="match status" value="1"/>
</dbReference>
<name>F3KYW0_9GAMM</name>
<accession>F3KYW0</accession>
<dbReference type="GO" id="GO:0005829">
    <property type="term" value="C:cytosol"/>
    <property type="evidence" value="ECO:0007669"/>
    <property type="project" value="TreeGrafter"/>
</dbReference>
<dbReference type="PANTHER" id="PTHR30154">
    <property type="entry name" value="LEUCINE-RESPONSIVE REGULATORY PROTEIN"/>
    <property type="match status" value="1"/>
</dbReference>
<dbReference type="PRINTS" id="PR00033">
    <property type="entry name" value="HTHASNC"/>
</dbReference>
<dbReference type="InterPro" id="IPR000485">
    <property type="entry name" value="AsnC-type_HTH_dom"/>
</dbReference>
<dbReference type="InterPro" id="IPR011991">
    <property type="entry name" value="ArsR-like_HTH"/>
</dbReference>
<dbReference type="InterPro" id="IPR036390">
    <property type="entry name" value="WH_DNA-bd_sf"/>
</dbReference>
<dbReference type="PROSITE" id="PS00519">
    <property type="entry name" value="HTH_ASNC_1"/>
    <property type="match status" value="1"/>
</dbReference>
<dbReference type="InterPro" id="IPR011008">
    <property type="entry name" value="Dimeric_a/b-barrel"/>
</dbReference>
<dbReference type="InterPro" id="IPR019888">
    <property type="entry name" value="Tscrpt_reg_AsnC-like"/>
</dbReference>
<dbReference type="InterPro" id="IPR019887">
    <property type="entry name" value="Tscrpt_reg_AsnC/Lrp_C"/>
</dbReference>
<dbReference type="InterPro" id="IPR019885">
    <property type="entry name" value="Tscrpt_reg_HTH_AsnC-type_CS"/>
</dbReference>
<proteinExistence type="predicted"/>
<dbReference type="Pfam" id="PF13404">
    <property type="entry name" value="HTH_AsnC-type"/>
    <property type="match status" value="1"/>
</dbReference>
<dbReference type="Gene3D" id="3.30.70.920">
    <property type="match status" value="1"/>
</dbReference>
<dbReference type="GO" id="GO:0043565">
    <property type="term" value="F:sequence-specific DNA binding"/>
    <property type="evidence" value="ECO:0007669"/>
    <property type="project" value="InterPro"/>
</dbReference>
<evidence type="ECO:0000313" key="2">
    <source>
        <dbReference type="Proteomes" id="UP000005615"/>
    </source>
</evidence>
<dbReference type="EMBL" id="AEIG01000007">
    <property type="protein sequence ID" value="EGG30724.1"/>
    <property type="molecule type" value="Genomic_DNA"/>
</dbReference>
<protein>
    <submittedName>
        <fullName evidence="1">Transcriptional regulator, AsnC family protein</fullName>
    </submittedName>
</protein>
<dbReference type="PROSITE" id="PS50956">
    <property type="entry name" value="HTH_ASNC_2"/>
    <property type="match status" value="1"/>
</dbReference>
<dbReference type="GO" id="GO:0006355">
    <property type="term" value="P:regulation of DNA-templated transcription"/>
    <property type="evidence" value="ECO:0007669"/>
    <property type="project" value="UniProtKB-ARBA"/>
</dbReference>
<sequence length="158" mass="18308">MQELTKTDLKILELLQNDSTISTAEIAEHIGLSQSPCWRRIQRLEHAGFFEERGIRLNRDLLGLDLVVFVTINLRQTGTQDLLQFEQDISRHPEIVECYTMTGLWDYMLKIVTKDIKHYENFARNVLMASQSIREMHSHIAVTEIKNTVALPLSQLTK</sequence>
<dbReference type="CDD" id="cd00090">
    <property type="entry name" value="HTH_ARSR"/>
    <property type="match status" value="1"/>
</dbReference>
<dbReference type="AlphaFoldDB" id="F3KYW0"/>
<keyword evidence="2" id="KW-1185">Reference proteome</keyword>
<dbReference type="STRING" id="2518989.IMCC3088_2483"/>
<dbReference type="InterPro" id="IPR036388">
    <property type="entry name" value="WH-like_DNA-bd_sf"/>
</dbReference>
<dbReference type="GO" id="GO:0043200">
    <property type="term" value="P:response to amino acid"/>
    <property type="evidence" value="ECO:0007669"/>
    <property type="project" value="TreeGrafter"/>
</dbReference>
<evidence type="ECO:0000313" key="1">
    <source>
        <dbReference type="EMBL" id="EGG30724.1"/>
    </source>
</evidence>
<dbReference type="Proteomes" id="UP000005615">
    <property type="component" value="Unassembled WGS sequence"/>
</dbReference>
<dbReference type="SMART" id="SM00344">
    <property type="entry name" value="HTH_ASNC"/>
    <property type="match status" value="1"/>
</dbReference>
<dbReference type="OrthoDB" id="166264at2"/>